<protein>
    <submittedName>
        <fullName evidence="1">Uncharacterized protein</fullName>
    </submittedName>
</protein>
<dbReference type="AlphaFoldDB" id="A0A4Y8DBM7"/>
<keyword evidence="2" id="KW-1185">Reference proteome</keyword>
<organism evidence="1 2">
    <name type="scientific">Botryotinia calthae</name>
    <dbReference type="NCBI Taxonomy" id="38488"/>
    <lineage>
        <taxon>Eukaryota</taxon>
        <taxon>Fungi</taxon>
        <taxon>Dikarya</taxon>
        <taxon>Ascomycota</taxon>
        <taxon>Pezizomycotina</taxon>
        <taxon>Leotiomycetes</taxon>
        <taxon>Helotiales</taxon>
        <taxon>Sclerotiniaceae</taxon>
        <taxon>Botryotinia</taxon>
    </lineage>
</organism>
<dbReference type="EMBL" id="PHWZ01000044">
    <property type="protein sequence ID" value="TEY79492.1"/>
    <property type="molecule type" value="Genomic_DNA"/>
</dbReference>
<accession>A0A4Y8DBM7</accession>
<comment type="caution">
    <text evidence="1">The sequence shown here is derived from an EMBL/GenBank/DDBJ whole genome shotgun (WGS) entry which is preliminary data.</text>
</comment>
<evidence type="ECO:0000313" key="1">
    <source>
        <dbReference type="EMBL" id="TEY79492.1"/>
    </source>
</evidence>
<reference evidence="1 2" key="1">
    <citation type="submission" date="2017-11" db="EMBL/GenBank/DDBJ databases">
        <title>Comparative genomics of Botrytis spp.</title>
        <authorList>
            <person name="Valero-Jimenez C.A."/>
            <person name="Tapia P."/>
            <person name="Veloso J."/>
            <person name="Silva-Moreno E."/>
            <person name="Staats M."/>
            <person name="Valdes J.H."/>
            <person name="Van Kan J.A.L."/>
        </authorList>
    </citation>
    <scope>NUCLEOTIDE SEQUENCE [LARGE SCALE GENOMIC DNA]</scope>
    <source>
        <strain evidence="1 2">MUCL2830</strain>
    </source>
</reference>
<evidence type="ECO:0000313" key="2">
    <source>
        <dbReference type="Proteomes" id="UP000297299"/>
    </source>
</evidence>
<name>A0A4Y8DBM7_9HELO</name>
<gene>
    <name evidence="1" type="ORF">BOTCAL_0044g00250</name>
</gene>
<dbReference type="Proteomes" id="UP000297299">
    <property type="component" value="Unassembled WGS sequence"/>
</dbReference>
<sequence>MQTHNLQPKPKNLFTIRAKRNGVAICLNVRAEEAVAGKEEGEARVVEARVVVVEVVVVEVAEAVLLQVLVLRLEKEESHPLLLQWVALRKLARVPRPLMVVGDIMAEEQQPHIHQELAHLWESLPSSSV</sequence>
<proteinExistence type="predicted"/>